<keyword evidence="5" id="KW-0067">ATP-binding</keyword>
<feature type="region of interest" description="Disordered" evidence="2">
    <location>
        <begin position="1"/>
        <end position="30"/>
    </location>
</feature>
<sequence>MATTPPASRRGAAASHNPATQRGDQSRTAGAAQYLADLPSRGLFSSTVLSSNLGGIRIYICDHDTSPPEEKQIKTNPTNILIRSLQLNKQRGDVKEGKAKAAAESNRGKRCAERTFDGRASAKRANVASGLASPRRDESKAVPSDKELQAFTVERLRALLKERGLSAKGKKASVPICCCSVDNCGIFPFVDPSAAYLLFSLRGDA</sequence>
<dbReference type="InterPro" id="IPR036361">
    <property type="entry name" value="SAP_dom_sf"/>
</dbReference>
<dbReference type="InterPro" id="IPR033575">
    <property type="entry name" value="DDA1-like"/>
</dbReference>
<proteinExistence type="inferred from homology"/>
<keyword evidence="5" id="KW-0347">Helicase</keyword>
<comment type="similarity">
    <text evidence="1">Belongs to the DDA1 family.</text>
</comment>
<feature type="compositionally biased region" description="Polar residues" evidence="2">
    <location>
        <begin position="17"/>
        <end position="28"/>
    </location>
</feature>
<dbReference type="InterPro" id="IPR003034">
    <property type="entry name" value="SAP_dom"/>
</dbReference>
<dbReference type="SUPFAM" id="SSF68906">
    <property type="entry name" value="SAP domain"/>
    <property type="match status" value="1"/>
</dbReference>
<evidence type="ECO:0000256" key="2">
    <source>
        <dbReference type="SAM" id="MobiDB-lite"/>
    </source>
</evidence>
<dbReference type="AlphaFoldDB" id="A0A1D1Y656"/>
<dbReference type="GO" id="GO:0032436">
    <property type="term" value="P:positive regulation of proteasomal ubiquitin-dependent protein catabolic process"/>
    <property type="evidence" value="ECO:0007669"/>
    <property type="project" value="TreeGrafter"/>
</dbReference>
<accession>A0A1D1Y656</accession>
<evidence type="ECO:0000259" key="4">
    <source>
        <dbReference type="Pfam" id="PF10172"/>
    </source>
</evidence>
<dbReference type="GO" id="GO:0080008">
    <property type="term" value="C:Cul4-RING E3 ubiquitin ligase complex"/>
    <property type="evidence" value="ECO:0007669"/>
    <property type="project" value="TreeGrafter"/>
</dbReference>
<keyword evidence="5" id="KW-0547">Nucleotide-binding</keyword>
<dbReference type="InterPro" id="IPR018276">
    <property type="entry name" value="DDA1_dom"/>
</dbReference>
<dbReference type="Pfam" id="PF02037">
    <property type="entry name" value="SAP"/>
    <property type="match status" value="1"/>
</dbReference>
<feature type="domain" description="SAP" evidence="3">
    <location>
        <begin position="148"/>
        <end position="172"/>
    </location>
</feature>
<organism evidence="5">
    <name type="scientific">Anthurium amnicola</name>
    <dbReference type="NCBI Taxonomy" id="1678845"/>
    <lineage>
        <taxon>Eukaryota</taxon>
        <taxon>Viridiplantae</taxon>
        <taxon>Streptophyta</taxon>
        <taxon>Embryophyta</taxon>
        <taxon>Tracheophyta</taxon>
        <taxon>Spermatophyta</taxon>
        <taxon>Magnoliopsida</taxon>
        <taxon>Liliopsida</taxon>
        <taxon>Araceae</taxon>
        <taxon>Pothoideae</taxon>
        <taxon>Potheae</taxon>
        <taxon>Anthurium</taxon>
    </lineage>
</organism>
<gene>
    <name evidence="5" type="primary">pku70_1</name>
    <name evidence="5" type="ORF">g.85605</name>
</gene>
<dbReference type="EMBL" id="GDJX01017840">
    <property type="protein sequence ID" value="JAT50096.1"/>
    <property type="molecule type" value="Transcribed_RNA"/>
</dbReference>
<reference evidence="5" key="1">
    <citation type="submission" date="2015-07" db="EMBL/GenBank/DDBJ databases">
        <title>Transcriptome Assembly of Anthurium amnicola.</title>
        <authorList>
            <person name="Suzuki J."/>
        </authorList>
    </citation>
    <scope>NUCLEOTIDE SEQUENCE</scope>
</reference>
<dbReference type="PANTHER" id="PTHR31879">
    <property type="entry name" value="DET1- AND DDB1-ASSOCIATED PROTEIN 1"/>
    <property type="match status" value="1"/>
</dbReference>
<dbReference type="Gene3D" id="1.10.720.30">
    <property type="entry name" value="SAP domain"/>
    <property type="match status" value="1"/>
</dbReference>
<name>A0A1D1Y656_9ARAE</name>
<keyword evidence="5" id="KW-0378">Hydrolase</keyword>
<evidence type="ECO:0000259" key="3">
    <source>
        <dbReference type="Pfam" id="PF02037"/>
    </source>
</evidence>
<evidence type="ECO:0000313" key="5">
    <source>
        <dbReference type="EMBL" id="JAT50096.1"/>
    </source>
</evidence>
<dbReference type="Pfam" id="PF10172">
    <property type="entry name" value="DDA1"/>
    <property type="match status" value="1"/>
</dbReference>
<evidence type="ECO:0000256" key="1">
    <source>
        <dbReference type="ARBA" id="ARBA00008042"/>
    </source>
</evidence>
<feature type="domain" description="DET1- and DDB1-associated protein 1" evidence="4">
    <location>
        <begin position="35"/>
        <end position="90"/>
    </location>
</feature>
<dbReference type="GO" id="GO:0004386">
    <property type="term" value="F:helicase activity"/>
    <property type="evidence" value="ECO:0007669"/>
    <property type="project" value="UniProtKB-KW"/>
</dbReference>
<protein>
    <submittedName>
        <fullName evidence="5">ATP-dependent DNA helicase II subunit 1</fullName>
    </submittedName>
</protein>
<feature type="non-terminal residue" evidence="5">
    <location>
        <position position="205"/>
    </location>
</feature>
<dbReference type="PANTHER" id="PTHR31879:SF2">
    <property type="entry name" value="DET1- AND DDB1-ASSOCIATED PROTEIN 1"/>
    <property type="match status" value="1"/>
</dbReference>